<feature type="binding site" evidence="5">
    <location>
        <position position="130"/>
    </location>
    <ligand>
        <name>Zn(2+)</name>
        <dbReference type="ChEBI" id="CHEBI:29105"/>
        <note>structural</note>
    </ligand>
</feature>
<feature type="binding site" evidence="5">
    <location>
        <begin position="10"/>
        <end position="15"/>
    </location>
    <ligand>
        <name>ATP</name>
        <dbReference type="ChEBI" id="CHEBI:30616"/>
    </ligand>
</feature>
<dbReference type="PROSITE" id="PS00113">
    <property type="entry name" value="ADENYLATE_KINASE"/>
    <property type="match status" value="1"/>
</dbReference>
<dbReference type="InterPro" id="IPR027417">
    <property type="entry name" value="P-loop_NTPase"/>
</dbReference>
<keyword evidence="2 5" id="KW-0545">Nucleotide biosynthesis</keyword>
<dbReference type="NCBIfam" id="TIGR01351">
    <property type="entry name" value="adk"/>
    <property type="match status" value="1"/>
</dbReference>
<dbReference type="NCBIfam" id="NF011100">
    <property type="entry name" value="PRK14527.1"/>
    <property type="match status" value="1"/>
</dbReference>
<dbReference type="SUPFAM" id="SSF52540">
    <property type="entry name" value="P-loop containing nucleoside triphosphate hydrolases"/>
    <property type="match status" value="1"/>
</dbReference>
<evidence type="ECO:0000256" key="5">
    <source>
        <dbReference type="HAMAP-Rule" id="MF_00235"/>
    </source>
</evidence>
<dbReference type="Gene3D" id="3.40.50.300">
    <property type="entry name" value="P-loop containing nucleotide triphosphate hydrolases"/>
    <property type="match status" value="1"/>
</dbReference>
<dbReference type="PRINTS" id="PR00094">
    <property type="entry name" value="ADENYLTKNASE"/>
</dbReference>
<feature type="binding site" evidence="5">
    <location>
        <position position="36"/>
    </location>
    <ligand>
        <name>AMP</name>
        <dbReference type="ChEBI" id="CHEBI:456215"/>
    </ligand>
</feature>
<keyword evidence="5 7" id="KW-0067">ATP-binding</keyword>
<feature type="region of interest" description="NMP" evidence="5">
    <location>
        <begin position="30"/>
        <end position="59"/>
    </location>
</feature>
<keyword evidence="5" id="KW-0963">Cytoplasm</keyword>
<comment type="domain">
    <text evidence="5">Consists of three domains, a large central CORE domain and two small peripheral domains, NMPbind and LID, which undergo movements during catalysis. The LID domain closes over the site of phosphoryl transfer upon ATP binding. Assembling and dissambling the active center during each catalytic cycle provides an effective means to prevent ATP hydrolysis. Some bacteria have evolved a zinc-coordinating structure that stabilizes the LID domain.</text>
</comment>
<dbReference type="GO" id="GO:0044209">
    <property type="term" value="P:AMP salvage"/>
    <property type="evidence" value="ECO:0007669"/>
    <property type="project" value="UniProtKB-UniRule"/>
</dbReference>
<evidence type="ECO:0000313" key="10">
    <source>
        <dbReference type="Proteomes" id="UP000230859"/>
    </source>
</evidence>
<feature type="binding site" evidence="5">
    <location>
        <position position="171"/>
    </location>
    <ligand>
        <name>AMP</name>
        <dbReference type="ChEBI" id="CHEBI:456215"/>
    </ligand>
</feature>
<dbReference type="InterPro" id="IPR000850">
    <property type="entry name" value="Adenylat/UMP-CMP_kin"/>
</dbReference>
<dbReference type="GO" id="GO:0008270">
    <property type="term" value="F:zinc ion binding"/>
    <property type="evidence" value="ECO:0007669"/>
    <property type="project" value="UniProtKB-UniRule"/>
</dbReference>
<dbReference type="PANTHER" id="PTHR23359">
    <property type="entry name" value="NUCLEOTIDE KINASE"/>
    <property type="match status" value="1"/>
</dbReference>
<evidence type="ECO:0000256" key="7">
    <source>
        <dbReference type="RuleBase" id="RU003331"/>
    </source>
</evidence>
<dbReference type="AlphaFoldDB" id="A0A2H0LN67"/>
<comment type="function">
    <text evidence="5">Catalyzes the reversible transfer of the terminal phosphate group between ATP and AMP. Plays an important role in cellular energy homeostasis and in adenine nucleotide metabolism.</text>
</comment>
<dbReference type="EC" id="2.7.4.3" evidence="5 7"/>
<feature type="binding site" evidence="5">
    <location>
        <position position="31"/>
    </location>
    <ligand>
        <name>AMP</name>
        <dbReference type="ChEBI" id="CHEBI:456215"/>
    </ligand>
</feature>
<accession>A0A2H0LN67</accession>
<dbReference type="NCBIfam" id="NF001381">
    <property type="entry name" value="PRK00279.1-3"/>
    <property type="match status" value="1"/>
</dbReference>
<feature type="binding site" evidence="5">
    <location>
        <position position="160"/>
    </location>
    <ligand>
        <name>AMP</name>
        <dbReference type="ChEBI" id="CHEBI:456215"/>
    </ligand>
</feature>
<dbReference type="FunFam" id="3.40.50.300:FF:000106">
    <property type="entry name" value="Adenylate kinase mitochondrial"/>
    <property type="match status" value="1"/>
</dbReference>
<dbReference type="Pfam" id="PF05191">
    <property type="entry name" value="ADK_lid"/>
    <property type="match status" value="1"/>
</dbReference>
<dbReference type="InterPro" id="IPR006259">
    <property type="entry name" value="Adenyl_kin_sub"/>
</dbReference>
<feature type="region of interest" description="LID" evidence="5">
    <location>
        <begin position="126"/>
        <end position="163"/>
    </location>
</feature>
<comment type="caution">
    <text evidence="9">The sequence shown here is derived from an EMBL/GenBank/DDBJ whole genome shotgun (WGS) entry which is preliminary data.</text>
</comment>
<evidence type="ECO:0000256" key="6">
    <source>
        <dbReference type="RuleBase" id="RU003330"/>
    </source>
</evidence>
<evidence type="ECO:0000256" key="4">
    <source>
        <dbReference type="ARBA" id="ARBA00022777"/>
    </source>
</evidence>
<dbReference type="NCBIfam" id="NF001380">
    <property type="entry name" value="PRK00279.1-2"/>
    <property type="match status" value="1"/>
</dbReference>
<dbReference type="EMBL" id="PCVY01000058">
    <property type="protein sequence ID" value="PIQ85880.1"/>
    <property type="molecule type" value="Genomic_DNA"/>
</dbReference>
<dbReference type="UniPathway" id="UPA00588">
    <property type="reaction ID" value="UER00649"/>
</dbReference>
<keyword evidence="5" id="KW-0479">Metal-binding</keyword>
<evidence type="ECO:0000256" key="1">
    <source>
        <dbReference type="ARBA" id="ARBA00022679"/>
    </source>
</evidence>
<evidence type="ECO:0000256" key="2">
    <source>
        <dbReference type="ARBA" id="ARBA00022727"/>
    </source>
</evidence>
<keyword evidence="1 5" id="KW-0808">Transferase</keyword>
<dbReference type="GO" id="GO:0004017">
    <property type="term" value="F:AMP kinase activity"/>
    <property type="evidence" value="ECO:0007669"/>
    <property type="project" value="UniProtKB-UniRule"/>
</dbReference>
<feature type="domain" description="Adenylate kinase active site lid" evidence="8">
    <location>
        <begin position="127"/>
        <end position="162"/>
    </location>
</feature>
<feature type="binding site" evidence="5">
    <location>
        <position position="199"/>
    </location>
    <ligand>
        <name>ATP</name>
        <dbReference type="ChEBI" id="CHEBI:30616"/>
    </ligand>
</feature>
<feature type="binding site" evidence="5">
    <location>
        <position position="127"/>
    </location>
    <ligand>
        <name>ATP</name>
        <dbReference type="ChEBI" id="CHEBI:30616"/>
    </ligand>
</feature>
<keyword evidence="3 5" id="KW-0547">Nucleotide-binding</keyword>
<feature type="binding site" evidence="5">
    <location>
        <begin position="85"/>
        <end position="88"/>
    </location>
    <ligand>
        <name>AMP</name>
        <dbReference type="ChEBI" id="CHEBI:456215"/>
    </ligand>
</feature>
<dbReference type="CDD" id="cd01428">
    <property type="entry name" value="ADK"/>
    <property type="match status" value="1"/>
</dbReference>
<feature type="binding site" evidence="5">
    <location>
        <position position="153"/>
    </location>
    <ligand>
        <name>Zn(2+)</name>
        <dbReference type="ChEBI" id="CHEBI:29105"/>
        <note>structural</note>
    </ligand>
</feature>
<organism evidence="9 10">
    <name type="scientific">Candidatus Abzuiibacterium crystallinum</name>
    <dbReference type="NCBI Taxonomy" id="1974748"/>
    <lineage>
        <taxon>Bacteria</taxon>
        <taxon>Pseudomonadati</taxon>
        <taxon>Candidatus Omnitrophota</taxon>
        <taxon>Candidatus Abzuiibacterium</taxon>
    </lineage>
</organism>
<comment type="caution">
    <text evidence="5">Lacks conserved residue(s) required for the propagation of feature annotation.</text>
</comment>
<sequence>MRIVLMGPPGAGKGTHAKIMSERYGVVHLATGDLLRANVKAGNELGRQAKAIMEKGELVPDVLVIQMIRERLAEKDAKAGFILDGFPRTVAQAEALKKMLQDLQLKLDAVLDFKVSEKVVLDRLSGRRVCPECNANYHIRNIPPQKEGICDQCGTRLIQRKDDKPETVLERLKVYEAKTAPLIDFYKKSGLLRTLNGDLDVEPLQAELGQLS</sequence>
<feature type="binding site" evidence="5">
    <location>
        <position position="150"/>
    </location>
    <ligand>
        <name>Zn(2+)</name>
        <dbReference type="ChEBI" id="CHEBI:29105"/>
        <note>structural</note>
    </ligand>
</feature>
<evidence type="ECO:0000256" key="3">
    <source>
        <dbReference type="ARBA" id="ARBA00022741"/>
    </source>
</evidence>
<feature type="binding site" evidence="5">
    <location>
        <position position="133"/>
    </location>
    <ligand>
        <name>Zn(2+)</name>
        <dbReference type="ChEBI" id="CHEBI:29105"/>
        <note>structural</note>
    </ligand>
</feature>
<name>A0A2H0LN67_9BACT</name>
<proteinExistence type="inferred from homology"/>
<feature type="binding site" evidence="5">
    <location>
        <begin position="57"/>
        <end position="59"/>
    </location>
    <ligand>
        <name>AMP</name>
        <dbReference type="ChEBI" id="CHEBI:456215"/>
    </ligand>
</feature>
<protein>
    <recommendedName>
        <fullName evidence="5 7">Adenylate kinase</fullName>
        <shortName evidence="5">AK</shortName>
        <ecNumber evidence="5 7">2.7.4.3</ecNumber>
    </recommendedName>
    <alternativeName>
        <fullName evidence="5">ATP-AMP transphosphorylase</fullName>
    </alternativeName>
    <alternativeName>
        <fullName evidence="5">ATP:AMP phosphotransferase</fullName>
    </alternativeName>
    <alternativeName>
        <fullName evidence="5">Adenylate monophosphate kinase</fullName>
    </alternativeName>
</protein>
<comment type="similarity">
    <text evidence="5 6">Belongs to the adenylate kinase family.</text>
</comment>
<comment type="pathway">
    <text evidence="5">Purine metabolism; AMP biosynthesis via salvage pathway; AMP from ADP: step 1/1.</text>
</comment>
<dbReference type="GO" id="GO:0005524">
    <property type="term" value="F:ATP binding"/>
    <property type="evidence" value="ECO:0007669"/>
    <property type="project" value="UniProtKB-UniRule"/>
</dbReference>
<evidence type="ECO:0000313" key="9">
    <source>
        <dbReference type="EMBL" id="PIQ85880.1"/>
    </source>
</evidence>
<dbReference type="InterPro" id="IPR007862">
    <property type="entry name" value="Adenylate_kinase_lid-dom"/>
</dbReference>
<dbReference type="HAMAP" id="MF_00235">
    <property type="entry name" value="Adenylate_kinase_Adk"/>
    <property type="match status" value="1"/>
</dbReference>
<reference evidence="9 10" key="1">
    <citation type="submission" date="2017-09" db="EMBL/GenBank/DDBJ databases">
        <title>Depth-based differentiation of microbial function through sediment-hosted aquifers and enrichment of novel symbionts in the deep terrestrial subsurface.</title>
        <authorList>
            <person name="Probst A.J."/>
            <person name="Ladd B."/>
            <person name="Jarett J.K."/>
            <person name="Geller-Mcgrath D.E."/>
            <person name="Sieber C.M."/>
            <person name="Emerson J.B."/>
            <person name="Anantharaman K."/>
            <person name="Thomas B.C."/>
            <person name="Malmstrom R."/>
            <person name="Stieglmeier M."/>
            <person name="Klingl A."/>
            <person name="Woyke T."/>
            <person name="Ryan C.M."/>
            <person name="Banfield J.F."/>
        </authorList>
    </citation>
    <scope>NUCLEOTIDE SEQUENCE [LARGE SCALE GENOMIC DNA]</scope>
    <source>
        <strain evidence="9">CG11_big_fil_rev_8_21_14_0_20_45_26</strain>
    </source>
</reference>
<comment type="subunit">
    <text evidence="5 7">Monomer.</text>
</comment>
<feature type="binding site" evidence="5">
    <location>
        <position position="92"/>
    </location>
    <ligand>
        <name>AMP</name>
        <dbReference type="ChEBI" id="CHEBI:456215"/>
    </ligand>
</feature>
<dbReference type="GO" id="GO:0005737">
    <property type="term" value="C:cytoplasm"/>
    <property type="evidence" value="ECO:0007669"/>
    <property type="project" value="UniProtKB-SubCell"/>
</dbReference>
<dbReference type="InterPro" id="IPR033690">
    <property type="entry name" value="Adenylat_kinase_CS"/>
</dbReference>
<keyword evidence="5" id="KW-0862">Zinc</keyword>
<dbReference type="Pfam" id="PF00406">
    <property type="entry name" value="ADK"/>
    <property type="match status" value="1"/>
</dbReference>
<comment type="catalytic activity">
    <reaction evidence="5 7">
        <text>AMP + ATP = 2 ADP</text>
        <dbReference type="Rhea" id="RHEA:12973"/>
        <dbReference type="ChEBI" id="CHEBI:30616"/>
        <dbReference type="ChEBI" id="CHEBI:456215"/>
        <dbReference type="ChEBI" id="CHEBI:456216"/>
        <dbReference type="EC" id="2.7.4.3"/>
    </reaction>
</comment>
<keyword evidence="4 5" id="KW-0418">Kinase</keyword>
<comment type="subcellular location">
    <subcellularLocation>
        <location evidence="5 7">Cytoplasm</location>
    </subcellularLocation>
</comment>
<evidence type="ECO:0000259" key="8">
    <source>
        <dbReference type="Pfam" id="PF05191"/>
    </source>
</evidence>
<dbReference type="Proteomes" id="UP000230859">
    <property type="component" value="Unassembled WGS sequence"/>
</dbReference>
<gene>
    <name evidence="5" type="primary">adk</name>
    <name evidence="9" type="ORF">COV74_06835</name>
</gene>